<feature type="compositionally biased region" description="Basic and acidic residues" evidence="1">
    <location>
        <begin position="1"/>
        <end position="13"/>
    </location>
</feature>
<accession>A0A1L3EPN3</accession>
<feature type="transmembrane region" description="Helical" evidence="2">
    <location>
        <begin position="84"/>
        <end position="109"/>
    </location>
</feature>
<evidence type="ECO:0000313" key="3">
    <source>
        <dbReference type="EMBL" id="APG03019.1"/>
    </source>
</evidence>
<dbReference type="AlphaFoldDB" id="A0A1L3EPN3"/>
<keyword evidence="4" id="KW-1185">Reference proteome</keyword>
<dbReference type="KEGG" id="lrz:BJI69_03255"/>
<name>A0A1L3EPN3_9GAMM</name>
<evidence type="ECO:0000256" key="2">
    <source>
        <dbReference type="SAM" id="Phobius"/>
    </source>
</evidence>
<evidence type="ECO:0000256" key="1">
    <source>
        <dbReference type="SAM" id="MobiDB-lite"/>
    </source>
</evidence>
<protein>
    <submittedName>
        <fullName evidence="3">Uncharacterized protein</fullName>
    </submittedName>
</protein>
<dbReference type="EMBL" id="CP017480">
    <property type="protein sequence ID" value="APG03019.1"/>
    <property type="molecule type" value="Genomic_DNA"/>
</dbReference>
<proteinExistence type="predicted"/>
<gene>
    <name evidence="3" type="ORF">BJI69_03255</name>
</gene>
<keyword evidence="2" id="KW-0472">Membrane</keyword>
<reference evidence="4" key="1">
    <citation type="submission" date="2016-09" db="EMBL/GenBank/DDBJ databases">
        <authorList>
            <person name="Lysoe E."/>
        </authorList>
    </citation>
    <scope>NUCLEOTIDE SEQUENCE [LARGE SCALE GENOMIC DNA]</scope>
    <source>
        <strain evidence="4">LJ96T</strain>
    </source>
</reference>
<keyword evidence="2" id="KW-0812">Transmembrane</keyword>
<dbReference type="OrthoDB" id="6065078at2"/>
<keyword evidence="2" id="KW-1133">Transmembrane helix</keyword>
<feature type="region of interest" description="Disordered" evidence="1">
    <location>
        <begin position="1"/>
        <end position="25"/>
    </location>
</feature>
<dbReference type="RefSeq" id="WP_071924867.1">
    <property type="nucleotide sequence ID" value="NZ_CP017480.1"/>
</dbReference>
<dbReference type="STRING" id="1440763.BJI69_03255"/>
<sequence>MRRYSTKSDDDLHLGATPVLSREDPAQGAPLQEALAVLNERLQHVSVTVRDLAARLTFAEDNRSDILRRLAVIEERLSQTATKAWVLGCAAAVLLAMLTGTLGGVWWMFQQYVGPLLRTSAG</sequence>
<evidence type="ECO:0000313" key="4">
    <source>
        <dbReference type="Proteomes" id="UP000182987"/>
    </source>
</evidence>
<dbReference type="Proteomes" id="UP000182987">
    <property type="component" value="Chromosome"/>
</dbReference>
<organism evidence="3 4">
    <name type="scientific">Luteibacter rhizovicinus DSM 16549</name>
    <dbReference type="NCBI Taxonomy" id="1440763"/>
    <lineage>
        <taxon>Bacteria</taxon>
        <taxon>Pseudomonadati</taxon>
        <taxon>Pseudomonadota</taxon>
        <taxon>Gammaproteobacteria</taxon>
        <taxon>Lysobacterales</taxon>
        <taxon>Rhodanobacteraceae</taxon>
        <taxon>Luteibacter</taxon>
    </lineage>
</organism>